<keyword evidence="3" id="KW-1185">Reference proteome</keyword>
<gene>
    <name evidence="2" type="ORF">BD410DRAFT_809709</name>
</gene>
<dbReference type="EMBL" id="ML170336">
    <property type="protein sequence ID" value="TDL14456.1"/>
    <property type="molecule type" value="Genomic_DNA"/>
</dbReference>
<name>A0A4Y7PH46_9AGAM</name>
<dbReference type="Proteomes" id="UP000294933">
    <property type="component" value="Unassembled WGS sequence"/>
</dbReference>
<evidence type="ECO:0000313" key="3">
    <source>
        <dbReference type="Proteomes" id="UP000294933"/>
    </source>
</evidence>
<evidence type="ECO:0000313" key="2">
    <source>
        <dbReference type="EMBL" id="TDL14456.1"/>
    </source>
</evidence>
<dbReference type="OrthoDB" id="3271070at2759"/>
<dbReference type="VEuPathDB" id="FungiDB:BD410DRAFT_809709"/>
<feature type="compositionally biased region" description="Polar residues" evidence="1">
    <location>
        <begin position="450"/>
        <end position="478"/>
    </location>
</feature>
<evidence type="ECO:0008006" key="4">
    <source>
        <dbReference type="Google" id="ProtNLM"/>
    </source>
</evidence>
<proteinExistence type="predicted"/>
<feature type="region of interest" description="Disordered" evidence="1">
    <location>
        <begin position="411"/>
        <end position="492"/>
    </location>
</feature>
<organism evidence="2 3">
    <name type="scientific">Rickenella mellea</name>
    <dbReference type="NCBI Taxonomy" id="50990"/>
    <lineage>
        <taxon>Eukaryota</taxon>
        <taxon>Fungi</taxon>
        <taxon>Dikarya</taxon>
        <taxon>Basidiomycota</taxon>
        <taxon>Agaricomycotina</taxon>
        <taxon>Agaricomycetes</taxon>
        <taxon>Hymenochaetales</taxon>
        <taxon>Rickenellaceae</taxon>
        <taxon>Rickenella</taxon>
    </lineage>
</organism>
<reference evidence="2 3" key="1">
    <citation type="submission" date="2018-06" db="EMBL/GenBank/DDBJ databases">
        <title>A transcriptomic atlas of mushroom development highlights an independent origin of complex multicellularity.</title>
        <authorList>
            <consortium name="DOE Joint Genome Institute"/>
            <person name="Krizsan K."/>
            <person name="Almasi E."/>
            <person name="Merenyi Z."/>
            <person name="Sahu N."/>
            <person name="Viragh M."/>
            <person name="Koszo T."/>
            <person name="Mondo S."/>
            <person name="Kiss B."/>
            <person name="Balint B."/>
            <person name="Kues U."/>
            <person name="Barry K."/>
            <person name="Hegedus J.C."/>
            <person name="Henrissat B."/>
            <person name="Johnson J."/>
            <person name="Lipzen A."/>
            <person name="Ohm R."/>
            <person name="Nagy I."/>
            <person name="Pangilinan J."/>
            <person name="Yan J."/>
            <person name="Xiong Y."/>
            <person name="Grigoriev I.V."/>
            <person name="Hibbett D.S."/>
            <person name="Nagy L.G."/>
        </authorList>
    </citation>
    <scope>NUCLEOTIDE SEQUENCE [LARGE SCALE GENOMIC DNA]</scope>
    <source>
        <strain evidence="2 3">SZMC22713</strain>
    </source>
</reference>
<accession>A0A4Y7PH46</accession>
<evidence type="ECO:0000256" key="1">
    <source>
        <dbReference type="SAM" id="MobiDB-lite"/>
    </source>
</evidence>
<protein>
    <recommendedName>
        <fullName evidence="4">HECT domain-containing protein</fullName>
    </recommendedName>
</protein>
<sequence length="973" mass="108005">MSSESSLPGRHQCTLCPCGGYTNANNDQASSPLTICRCSHPWITHVVQMIRDALNLHFRDQKGGHALTKCGGFFSYAQTWDYDTPCACSAPWFHHANIDTSSVSHTITPDLEPLRTSWAQAITSNRVQLPPPMAAFQGVQPTLGGNVHQRRMASSSQKTRGTSARTGVRANPYPQDARLQQQAQFVAPDTVECTVALLPYVLPGDDNEQAGHPSPAYRFNPAKLSELVQGNLRLCKLIIAVTLSKQGEVWAEMNRQIEFHCRTHGIHIPPCLETADSETELMFNKLSWQLIGPGRSLKDNTRIFKAPGPPGIDGVRFTYDVLVKEFGPKKVSNPLHSTNPLFLIVPRWGNLQAAIVPLVDPRLIEPFHSLIHACFASRVIHKYEYEETDLPVCLDGQCPINGVPAIATTVGSTPSQGLSTPLRPAATLPGGEGMEGNPGLPTNRRHRVESVSTPLQDVSAEPPTSRQRTGSAGNTQRSAPGLAPTNENASRNTTATVLAAIAPTTRPVVGPMVHMTTDEIKNWSLRALACVPRIPEDRYVEFRGSSDTDMAETLLDLLQFLCSDDRQAAFEPKVTCKIVEMAAFLQPIRRFKINQGYGNGPERRIYRAAAQRLSSDNVFWETRRPFVSLRFYPTSEPMSTRVTRLRAFGAFAALHMLHLCLGPLPISPFLILVAVKGNEGLPEDNAFIRALDPEAADMLEPWFALGEKGRVPRDNATNPICLLLIQALNMEPRLVNDDRSPEDHQAITRALLGSVLIGDANFMAHPDFLAFRHGFNIRLNDTRTLLDTFVPPSLACANSLIKAMYNRDISNASQVLYRVRFATTCRSSNRDYKLFLELFQHRFVRYVNGVGHPDHTFVRGSLITEDSFKDDICDGILRSRMLLLAVTDAELLPADPDWTLTLRLHPAKQSLNVEFRPEPTLHFHTCESACDIEINEWLQNALLENPASSESATLFDCWFHGQIMRTTAQYNDI</sequence>
<dbReference type="AlphaFoldDB" id="A0A4Y7PH46"/>